<evidence type="ECO:0000256" key="1">
    <source>
        <dbReference type="SAM" id="MobiDB-lite"/>
    </source>
</evidence>
<organism evidence="3 4">
    <name type="scientific">Amycolatopsis rhabdoformis</name>
    <dbReference type="NCBI Taxonomy" id="1448059"/>
    <lineage>
        <taxon>Bacteria</taxon>
        <taxon>Bacillati</taxon>
        <taxon>Actinomycetota</taxon>
        <taxon>Actinomycetes</taxon>
        <taxon>Pseudonocardiales</taxon>
        <taxon>Pseudonocardiaceae</taxon>
        <taxon>Amycolatopsis</taxon>
    </lineage>
</organism>
<reference evidence="3 4" key="1">
    <citation type="journal article" date="2015" name="Int. J. Syst. Evol. Microbiol.">
        <title>Amycolatopsis rhabdoformis sp. nov., an actinomycete isolated from a tropical forest soil.</title>
        <authorList>
            <person name="Souza W.R."/>
            <person name="Silva R.E."/>
            <person name="Goodfellow M."/>
            <person name="Busarakam K."/>
            <person name="Figueiro F.S."/>
            <person name="Ferreira D."/>
            <person name="Rodrigues-Filho E."/>
            <person name="Moraes L.A.B."/>
            <person name="Zucchi T.D."/>
        </authorList>
    </citation>
    <scope>NUCLEOTIDE SEQUENCE [LARGE SCALE GENOMIC DNA]</scope>
    <source>
        <strain evidence="3 4">NCIMB 14900</strain>
    </source>
</reference>
<keyword evidence="2" id="KW-0472">Membrane</keyword>
<evidence type="ECO:0000256" key="2">
    <source>
        <dbReference type="SAM" id="Phobius"/>
    </source>
</evidence>
<name>A0ABZ1I0L4_9PSEU</name>
<accession>A0ABZ1I0L4</accession>
<feature type="region of interest" description="Disordered" evidence="1">
    <location>
        <begin position="1"/>
        <end position="21"/>
    </location>
</feature>
<feature type="region of interest" description="Disordered" evidence="1">
    <location>
        <begin position="51"/>
        <end position="87"/>
    </location>
</feature>
<evidence type="ECO:0000313" key="3">
    <source>
        <dbReference type="EMBL" id="WSE27931.1"/>
    </source>
</evidence>
<evidence type="ECO:0000313" key="4">
    <source>
        <dbReference type="Proteomes" id="UP001330812"/>
    </source>
</evidence>
<sequence length="199" mass="19993">MADEGSASETKKDEAKKPGWGTLGHQWITAIAALVTALTGAGFFVGRASAPNPPAQPAPATVTVTATASGGDAPAPPGSAPSKAANPGAGVYSSGAVTFGSINLDLNPPAEADENDIEDHFGSDLFTIGGSRLRVWADAGVPGRDDCRRLATADGTNQLDSLHAGSVVCGITAKGRPFRLTVKVAASDGLVTDAVVWDA</sequence>
<gene>
    <name evidence="3" type="ORF">VSH64_34505</name>
</gene>
<protein>
    <submittedName>
        <fullName evidence="3">Uncharacterized protein</fullName>
    </submittedName>
</protein>
<dbReference type="RefSeq" id="WP_326566934.1">
    <property type="nucleotide sequence ID" value="NZ_CP142149.1"/>
</dbReference>
<keyword evidence="2" id="KW-0812">Transmembrane</keyword>
<dbReference type="EMBL" id="CP142149">
    <property type="protein sequence ID" value="WSE27931.1"/>
    <property type="molecule type" value="Genomic_DNA"/>
</dbReference>
<feature type="transmembrane region" description="Helical" evidence="2">
    <location>
        <begin position="27"/>
        <end position="46"/>
    </location>
</feature>
<dbReference type="Proteomes" id="UP001330812">
    <property type="component" value="Chromosome"/>
</dbReference>
<keyword evidence="4" id="KW-1185">Reference proteome</keyword>
<feature type="compositionally biased region" description="Low complexity" evidence="1">
    <location>
        <begin position="58"/>
        <end position="73"/>
    </location>
</feature>
<proteinExistence type="predicted"/>
<keyword evidence="2" id="KW-1133">Transmembrane helix</keyword>